<keyword evidence="4" id="KW-0238">DNA-binding</keyword>
<evidence type="ECO:0000256" key="2">
    <source>
        <dbReference type="ARBA" id="ARBA00010961"/>
    </source>
</evidence>
<reference evidence="6 7" key="1">
    <citation type="submission" date="2020-08" db="EMBL/GenBank/DDBJ databases">
        <title>Genomic Encyclopedia of Type Strains, Phase IV (KMG-IV): sequencing the most valuable type-strain genomes for metagenomic binning, comparative biology and taxonomic classification.</title>
        <authorList>
            <person name="Goeker M."/>
        </authorList>
    </citation>
    <scope>NUCLEOTIDE SEQUENCE [LARGE SCALE GENOMIC DNA]</scope>
    <source>
        <strain evidence="6 7">DSM 22975</strain>
    </source>
</reference>
<dbReference type="GO" id="GO:0004803">
    <property type="term" value="F:transposase activity"/>
    <property type="evidence" value="ECO:0007669"/>
    <property type="project" value="InterPro"/>
</dbReference>
<dbReference type="AlphaFoldDB" id="A0A841G9Z1"/>
<protein>
    <submittedName>
        <fullName evidence="6">Transposase-like protein</fullName>
    </submittedName>
</protein>
<organism evidence="6 7">
    <name type="scientific">Tolumonas osonensis</name>
    <dbReference type="NCBI Taxonomy" id="675874"/>
    <lineage>
        <taxon>Bacteria</taxon>
        <taxon>Pseudomonadati</taxon>
        <taxon>Pseudomonadota</taxon>
        <taxon>Gammaproteobacteria</taxon>
        <taxon>Aeromonadales</taxon>
        <taxon>Aeromonadaceae</taxon>
        <taxon>Tolumonas</taxon>
    </lineage>
</organism>
<keyword evidence="3" id="KW-0815">Transposition</keyword>
<sequence>MHQIRHSLKFVHWKERKAVAADLRTIYAAATLNEAEAALKQFASN</sequence>
<evidence type="ECO:0000256" key="5">
    <source>
        <dbReference type="ARBA" id="ARBA00023172"/>
    </source>
</evidence>
<dbReference type="InterPro" id="IPR001207">
    <property type="entry name" value="Transposase_mutator"/>
</dbReference>
<comment type="similarity">
    <text evidence="2">Belongs to the transposase mutator family.</text>
</comment>
<evidence type="ECO:0000313" key="6">
    <source>
        <dbReference type="EMBL" id="MBB6054447.1"/>
    </source>
</evidence>
<dbReference type="Proteomes" id="UP000585721">
    <property type="component" value="Unassembled WGS sequence"/>
</dbReference>
<evidence type="ECO:0000256" key="3">
    <source>
        <dbReference type="ARBA" id="ARBA00022578"/>
    </source>
</evidence>
<evidence type="ECO:0000256" key="4">
    <source>
        <dbReference type="ARBA" id="ARBA00023125"/>
    </source>
</evidence>
<dbReference type="EMBL" id="JACHGR010000001">
    <property type="protein sequence ID" value="MBB6054447.1"/>
    <property type="molecule type" value="Genomic_DNA"/>
</dbReference>
<accession>A0A841G9Z1</accession>
<dbReference type="GO" id="GO:0003677">
    <property type="term" value="F:DNA binding"/>
    <property type="evidence" value="ECO:0007669"/>
    <property type="project" value="UniProtKB-KW"/>
</dbReference>
<keyword evidence="5" id="KW-0233">DNA recombination</keyword>
<name>A0A841G9Z1_9GAMM</name>
<comment type="caution">
    <text evidence="6">The sequence shown here is derived from an EMBL/GenBank/DDBJ whole genome shotgun (WGS) entry which is preliminary data.</text>
</comment>
<comment type="function">
    <text evidence="1">Required for the transposition of the insertion element.</text>
</comment>
<gene>
    <name evidence="6" type="ORF">HNR75_000312</name>
</gene>
<keyword evidence="7" id="KW-1185">Reference proteome</keyword>
<evidence type="ECO:0000313" key="7">
    <source>
        <dbReference type="Proteomes" id="UP000585721"/>
    </source>
</evidence>
<dbReference type="GO" id="GO:0006313">
    <property type="term" value="P:DNA transposition"/>
    <property type="evidence" value="ECO:0007669"/>
    <property type="project" value="InterPro"/>
</dbReference>
<proteinExistence type="inferred from homology"/>
<evidence type="ECO:0000256" key="1">
    <source>
        <dbReference type="ARBA" id="ARBA00002190"/>
    </source>
</evidence>
<dbReference type="Pfam" id="PF00872">
    <property type="entry name" value="Transposase_mut"/>
    <property type="match status" value="1"/>
</dbReference>